<evidence type="ECO:0008006" key="4">
    <source>
        <dbReference type="Google" id="ProtNLM"/>
    </source>
</evidence>
<feature type="region of interest" description="Disordered" evidence="1">
    <location>
        <begin position="130"/>
        <end position="159"/>
    </location>
</feature>
<protein>
    <recommendedName>
        <fullName evidence="4">Flagellar FliJ protein</fullName>
    </recommendedName>
</protein>
<reference evidence="2 3" key="1">
    <citation type="submission" date="2023-07" db="EMBL/GenBank/DDBJ databases">
        <title>Sorghum-associated microbial communities from plants grown in Nebraska, USA.</title>
        <authorList>
            <person name="Schachtman D."/>
        </authorList>
    </citation>
    <scope>NUCLEOTIDE SEQUENCE [LARGE SCALE GENOMIC DNA]</scope>
    <source>
        <strain evidence="2 3">DS1027</strain>
    </source>
</reference>
<evidence type="ECO:0000313" key="2">
    <source>
        <dbReference type="EMBL" id="MDR6513207.1"/>
    </source>
</evidence>
<proteinExistence type="predicted"/>
<dbReference type="EMBL" id="JAVDRD010000016">
    <property type="protein sequence ID" value="MDR6513207.1"/>
    <property type="molecule type" value="Genomic_DNA"/>
</dbReference>
<evidence type="ECO:0000256" key="1">
    <source>
        <dbReference type="SAM" id="MobiDB-lite"/>
    </source>
</evidence>
<organism evidence="2 3">
    <name type="scientific">Novosphingobium capsulatum</name>
    <dbReference type="NCBI Taxonomy" id="13688"/>
    <lineage>
        <taxon>Bacteria</taxon>
        <taxon>Pseudomonadati</taxon>
        <taxon>Pseudomonadota</taxon>
        <taxon>Alphaproteobacteria</taxon>
        <taxon>Sphingomonadales</taxon>
        <taxon>Sphingomonadaceae</taxon>
        <taxon>Novosphingobium</taxon>
    </lineage>
</organism>
<keyword evidence="3" id="KW-1185">Reference proteome</keyword>
<gene>
    <name evidence="2" type="ORF">J2792_004099</name>
</gene>
<evidence type="ECO:0000313" key="3">
    <source>
        <dbReference type="Proteomes" id="UP001184150"/>
    </source>
</evidence>
<comment type="caution">
    <text evidence="2">The sequence shown here is derived from an EMBL/GenBank/DDBJ whole genome shotgun (WGS) entry which is preliminary data.</text>
</comment>
<accession>A0ABU1MSF6</accession>
<dbReference type="Proteomes" id="UP001184150">
    <property type="component" value="Unassembled WGS sequence"/>
</dbReference>
<dbReference type="RefSeq" id="WP_062787663.1">
    <property type="nucleotide sequence ID" value="NZ_CP140000.1"/>
</dbReference>
<sequence>MTIKARNQRLVRLRRLEKLREIGHRQAMLAAGQAESTLTQLQHLAERTGTLADSYAARTDADDGAALAHLGAFRAGLERIARSTAGEIDTARRIADARAAEVAAAERRRAAVADRIAAEAQALARVRAQAGTPLGAARNREDPASETIPMPHSRDWHGS</sequence>
<name>A0ABU1MSF6_9SPHN</name>